<evidence type="ECO:0000313" key="2">
    <source>
        <dbReference type="EMBL" id="OZJ05422.1"/>
    </source>
</evidence>
<keyword evidence="3" id="KW-1185">Reference proteome</keyword>
<dbReference type="AlphaFoldDB" id="A0A261Y4B0"/>
<accession>A0A261Y4B0</accession>
<comment type="caution">
    <text evidence="2">The sequence shown here is derived from an EMBL/GenBank/DDBJ whole genome shotgun (WGS) entry which is preliminary data.</text>
</comment>
<dbReference type="Proteomes" id="UP000242875">
    <property type="component" value="Unassembled WGS sequence"/>
</dbReference>
<dbReference type="PANTHER" id="PTHR13237:SF9">
    <property type="entry name" value="NEUROGUIDIN"/>
    <property type="match status" value="1"/>
</dbReference>
<feature type="region of interest" description="Disordered" evidence="1">
    <location>
        <begin position="514"/>
        <end position="575"/>
    </location>
</feature>
<sequence length="575" mass="64923">MMVSHVQPHSSLQVAGAPASPTRRFTFQHPLNRYPGHGTGIQCTILPPKYPGDLSCKQAKLSPSIQHKPCLPKSKSFNTIHRVSSLLKHTQRTYQDNNTLSPPEPIPTQPQPSWNIYTVVVLSEFELLNDLTRTFSSYMQATVYFSQMADEYCADDEVDVEDEDMSSAERTADFATDGKSFMIIPLKAMAVEVNGGTMMADTPPIDIDLDILQDELPDYAKVVSDLAAKVDEVHRQITSLAKRYSSVNGLPTNKGVSFLEVKYKTMLQYIHNLSYVVYLKLCGKSPENHPVVNSLIRLRLLLEKMKPVEHKLKYQIDKLVRAAVVAGTEGMEDATKSKAKSNALTSAATIANDPLAFRPNPANLVSKATEDDEEDGSVEAGDKAYRPPRLAPVSYDDDVKTKSKKERDQIRLLQKASKSRIMRDLIAEMDDRPEEIDALGGVNEGIGFGERRDRELQERDKFEEDNFVRLMLNKKDKRRLEGNGRMRFEDEFDNLNDFSNLVGMNDVAEDAGARMRNANERRKRRHDTGDDLDGEEPTSGKRNRITDDLDEMEGKGRNKFQQAKRNLKRRNKGRK</sequence>
<dbReference type="PANTHER" id="PTHR13237">
    <property type="entry name" value="SOMETHING ABOUT SILENCING PROTEIN 10-RELATED"/>
    <property type="match status" value="1"/>
</dbReference>
<gene>
    <name evidence="2" type="ORF">BZG36_01651</name>
</gene>
<name>A0A261Y4B0_9FUNG</name>
<proteinExistence type="predicted"/>
<dbReference type="Pfam" id="PF04000">
    <property type="entry name" value="Sas10_Utp3"/>
    <property type="match status" value="1"/>
</dbReference>
<dbReference type="InterPro" id="IPR007146">
    <property type="entry name" value="Sas10/Utp3/C1D"/>
</dbReference>
<organism evidence="2 3">
    <name type="scientific">Bifiguratus adelaidae</name>
    <dbReference type="NCBI Taxonomy" id="1938954"/>
    <lineage>
        <taxon>Eukaryota</taxon>
        <taxon>Fungi</taxon>
        <taxon>Fungi incertae sedis</taxon>
        <taxon>Mucoromycota</taxon>
        <taxon>Mucoromycotina</taxon>
        <taxon>Endogonomycetes</taxon>
        <taxon>Endogonales</taxon>
        <taxon>Endogonales incertae sedis</taxon>
        <taxon>Bifiguratus</taxon>
    </lineage>
</organism>
<protein>
    <recommendedName>
        <fullName evidence="4">Sas10 C-terminal domain-containing protein</fullName>
    </recommendedName>
</protein>
<dbReference type="GO" id="GO:0000462">
    <property type="term" value="P:maturation of SSU-rRNA from tricistronic rRNA transcript (SSU-rRNA, 5.8S rRNA, LSU-rRNA)"/>
    <property type="evidence" value="ECO:0007669"/>
    <property type="project" value="TreeGrafter"/>
</dbReference>
<feature type="compositionally biased region" description="Basic residues" evidence="1">
    <location>
        <begin position="565"/>
        <end position="575"/>
    </location>
</feature>
<feature type="compositionally biased region" description="Basic and acidic residues" evidence="1">
    <location>
        <begin position="544"/>
        <end position="556"/>
    </location>
</feature>
<feature type="region of interest" description="Disordered" evidence="1">
    <location>
        <begin position="367"/>
        <end position="407"/>
    </location>
</feature>
<feature type="compositionally biased region" description="Basic and acidic residues" evidence="1">
    <location>
        <begin position="397"/>
        <end position="407"/>
    </location>
</feature>
<dbReference type="EMBL" id="MVBO01000015">
    <property type="protein sequence ID" value="OZJ05422.1"/>
    <property type="molecule type" value="Genomic_DNA"/>
</dbReference>
<dbReference type="OrthoDB" id="203440at2759"/>
<evidence type="ECO:0000313" key="3">
    <source>
        <dbReference type="Proteomes" id="UP000242875"/>
    </source>
</evidence>
<evidence type="ECO:0000256" key="1">
    <source>
        <dbReference type="SAM" id="MobiDB-lite"/>
    </source>
</evidence>
<feature type="region of interest" description="Disordered" evidence="1">
    <location>
        <begin position="1"/>
        <end position="31"/>
    </location>
</feature>
<evidence type="ECO:0008006" key="4">
    <source>
        <dbReference type="Google" id="ProtNLM"/>
    </source>
</evidence>
<reference evidence="2 3" key="1">
    <citation type="journal article" date="2017" name="Mycologia">
        <title>Bifiguratus adelaidae, gen. et sp. nov., a new member of Mucoromycotina in endophytic and soil-dwelling habitats.</title>
        <authorList>
            <person name="Torres-Cruz T.J."/>
            <person name="Billingsley Tobias T.L."/>
            <person name="Almatruk M."/>
            <person name="Hesse C."/>
            <person name="Kuske C.R."/>
            <person name="Desiro A."/>
            <person name="Benucci G.M."/>
            <person name="Bonito G."/>
            <person name="Stajich J.E."/>
            <person name="Dunlap C."/>
            <person name="Arnold A.E."/>
            <person name="Porras-Alfaro A."/>
        </authorList>
    </citation>
    <scope>NUCLEOTIDE SEQUENCE [LARGE SCALE GENOMIC DNA]</scope>
    <source>
        <strain evidence="2 3">AZ0501</strain>
    </source>
</reference>
<dbReference type="GO" id="GO:0032040">
    <property type="term" value="C:small-subunit processome"/>
    <property type="evidence" value="ECO:0007669"/>
    <property type="project" value="TreeGrafter"/>
</dbReference>